<evidence type="ECO:0000256" key="5">
    <source>
        <dbReference type="ARBA" id="ARBA00023040"/>
    </source>
</evidence>
<evidence type="ECO:0000313" key="13">
    <source>
        <dbReference type="Proteomes" id="UP000838412"/>
    </source>
</evidence>
<feature type="transmembrane region" description="Helical" evidence="10">
    <location>
        <begin position="256"/>
        <end position="274"/>
    </location>
</feature>
<dbReference type="OrthoDB" id="10044919at2759"/>
<evidence type="ECO:0000256" key="10">
    <source>
        <dbReference type="SAM" id="Phobius"/>
    </source>
</evidence>
<comment type="subcellular location">
    <subcellularLocation>
        <location evidence="1">Cell membrane</location>
        <topology evidence="1">Multi-pass membrane protein</topology>
    </subcellularLocation>
</comment>
<feature type="domain" description="G-protein coupled receptors family 1 profile" evidence="11">
    <location>
        <begin position="1"/>
        <end position="271"/>
    </location>
</feature>
<accession>A0A8J9Z2A5</accession>
<keyword evidence="13" id="KW-1185">Reference proteome</keyword>
<dbReference type="GO" id="GO:0004930">
    <property type="term" value="F:G protein-coupled receptor activity"/>
    <property type="evidence" value="ECO:0007669"/>
    <property type="project" value="UniProtKB-KW"/>
</dbReference>
<dbReference type="PANTHER" id="PTHR24228">
    <property type="entry name" value="B2 BRADYKININ RECEPTOR/ANGIOTENSIN II RECEPTOR"/>
    <property type="match status" value="1"/>
</dbReference>
<feature type="region of interest" description="Disordered" evidence="9">
    <location>
        <begin position="119"/>
        <end position="148"/>
    </location>
</feature>
<evidence type="ECO:0000256" key="1">
    <source>
        <dbReference type="ARBA" id="ARBA00004651"/>
    </source>
</evidence>
<protein>
    <submittedName>
        <fullName evidence="12">Hypp7641 protein</fullName>
    </submittedName>
</protein>
<evidence type="ECO:0000256" key="6">
    <source>
        <dbReference type="ARBA" id="ARBA00023136"/>
    </source>
</evidence>
<organism evidence="12 13">
    <name type="scientific">Branchiostoma lanceolatum</name>
    <name type="common">Common lancelet</name>
    <name type="synonym">Amphioxus lanceolatum</name>
    <dbReference type="NCBI Taxonomy" id="7740"/>
    <lineage>
        <taxon>Eukaryota</taxon>
        <taxon>Metazoa</taxon>
        <taxon>Chordata</taxon>
        <taxon>Cephalochordata</taxon>
        <taxon>Leptocardii</taxon>
        <taxon>Amphioxiformes</taxon>
        <taxon>Branchiostomatidae</taxon>
        <taxon>Branchiostoma</taxon>
    </lineage>
</organism>
<evidence type="ECO:0000256" key="9">
    <source>
        <dbReference type="SAM" id="MobiDB-lite"/>
    </source>
</evidence>
<dbReference type="PROSITE" id="PS50262">
    <property type="entry name" value="G_PROTEIN_RECEP_F1_2"/>
    <property type="match status" value="1"/>
</dbReference>
<feature type="transmembrane region" description="Helical" evidence="10">
    <location>
        <begin position="15"/>
        <end position="32"/>
    </location>
</feature>
<reference evidence="12" key="1">
    <citation type="submission" date="2022-01" db="EMBL/GenBank/DDBJ databases">
        <authorList>
            <person name="Braso-Vives M."/>
        </authorList>
    </citation>
    <scope>NUCLEOTIDE SEQUENCE</scope>
</reference>
<dbReference type="PRINTS" id="PR00237">
    <property type="entry name" value="GPCRRHODOPSN"/>
</dbReference>
<keyword evidence="3 10" id="KW-0812">Transmembrane</keyword>
<feature type="compositionally biased region" description="Polar residues" evidence="9">
    <location>
        <begin position="119"/>
        <end position="130"/>
    </location>
</feature>
<keyword evidence="5" id="KW-0297">G-protein coupled receptor</keyword>
<dbReference type="SUPFAM" id="SSF81321">
    <property type="entry name" value="Family A G protein-coupled receptor-like"/>
    <property type="match status" value="1"/>
</dbReference>
<dbReference type="CDD" id="cd00637">
    <property type="entry name" value="7tm_classA_rhodopsin-like"/>
    <property type="match status" value="1"/>
</dbReference>
<evidence type="ECO:0000256" key="3">
    <source>
        <dbReference type="ARBA" id="ARBA00022692"/>
    </source>
</evidence>
<evidence type="ECO:0000256" key="2">
    <source>
        <dbReference type="ARBA" id="ARBA00022475"/>
    </source>
</evidence>
<name>A0A8J9Z2A5_BRALA</name>
<evidence type="ECO:0000256" key="4">
    <source>
        <dbReference type="ARBA" id="ARBA00022989"/>
    </source>
</evidence>
<gene>
    <name evidence="12" type="primary">Hypp7641</name>
    <name evidence="12" type="ORF">BLAG_LOCUS8207</name>
</gene>
<keyword evidence="7" id="KW-0675">Receptor</keyword>
<keyword evidence="2" id="KW-1003">Cell membrane</keyword>
<sequence>MGYSDNGWAKIPPVVLNYIIPYIAALAFYIVIQNYVRKSKKRVQANAPGPSTHLAVQSSRGQSSVPKPSNSMNQSAYPSMRREPLRNLKGVEWVGDGKINVHIESGKPKGTMILVATASGTGEQQQGKHSLSSDDERKGNDHIEPGKPKATMLVATALDTGIQQQGKESLSSDRIESEKVRVSTPTVATVSYQAGKNKQLRHTVPISISQNSTSAAERQITKMMMTLFAVYTLCCMPITIMVIFSRKVPAEAFTAGQLLGSLNGALNPIVYGVMNKNIRQGYKHMWGSMLNFIASFCRPN</sequence>
<dbReference type="PANTHER" id="PTHR24228:SF72">
    <property type="entry name" value="G-PROTEIN COUPLED RECEPTORS FAMILY 1 PROFILE DOMAIN-CONTAINING PROTEIN"/>
    <property type="match status" value="1"/>
</dbReference>
<feature type="region of interest" description="Disordered" evidence="9">
    <location>
        <begin position="44"/>
        <end position="82"/>
    </location>
</feature>
<dbReference type="InterPro" id="IPR000276">
    <property type="entry name" value="GPCR_Rhodpsn"/>
</dbReference>
<dbReference type="Proteomes" id="UP000838412">
    <property type="component" value="Chromosome 15"/>
</dbReference>
<dbReference type="GO" id="GO:0005886">
    <property type="term" value="C:plasma membrane"/>
    <property type="evidence" value="ECO:0007669"/>
    <property type="project" value="UniProtKB-SubCell"/>
</dbReference>
<proteinExistence type="predicted"/>
<evidence type="ECO:0000256" key="8">
    <source>
        <dbReference type="ARBA" id="ARBA00023224"/>
    </source>
</evidence>
<feature type="transmembrane region" description="Helical" evidence="10">
    <location>
        <begin position="224"/>
        <end position="244"/>
    </location>
</feature>
<keyword evidence="6 10" id="KW-0472">Membrane</keyword>
<feature type="compositionally biased region" description="Basic and acidic residues" evidence="9">
    <location>
        <begin position="131"/>
        <end position="147"/>
    </location>
</feature>
<keyword evidence="4 10" id="KW-1133">Transmembrane helix</keyword>
<dbReference type="InterPro" id="IPR017452">
    <property type="entry name" value="GPCR_Rhodpsn_7TM"/>
</dbReference>
<feature type="compositionally biased region" description="Polar residues" evidence="9">
    <location>
        <begin position="54"/>
        <end position="77"/>
    </location>
</feature>
<dbReference type="FunFam" id="1.20.1070.10:FF:000502">
    <property type="entry name" value="Uncharacterized protein"/>
    <property type="match status" value="1"/>
</dbReference>
<evidence type="ECO:0000259" key="11">
    <source>
        <dbReference type="PROSITE" id="PS50262"/>
    </source>
</evidence>
<dbReference type="AlphaFoldDB" id="A0A8J9Z2A5"/>
<dbReference type="Pfam" id="PF00001">
    <property type="entry name" value="7tm_1"/>
    <property type="match status" value="1"/>
</dbReference>
<dbReference type="EMBL" id="OV696700">
    <property type="protein sequence ID" value="CAH1246059.1"/>
    <property type="molecule type" value="Genomic_DNA"/>
</dbReference>
<evidence type="ECO:0000256" key="7">
    <source>
        <dbReference type="ARBA" id="ARBA00023170"/>
    </source>
</evidence>
<keyword evidence="8" id="KW-0807">Transducer</keyword>
<evidence type="ECO:0000313" key="12">
    <source>
        <dbReference type="EMBL" id="CAH1246059.1"/>
    </source>
</evidence>
<dbReference type="Gene3D" id="1.20.1070.10">
    <property type="entry name" value="Rhodopsin 7-helix transmembrane proteins"/>
    <property type="match status" value="1"/>
</dbReference>